<comment type="catalytic activity">
    <reaction evidence="1 5">
        <text>uridine(55) in tRNA = pseudouridine(55) in tRNA</text>
        <dbReference type="Rhea" id="RHEA:42532"/>
        <dbReference type="Rhea" id="RHEA-COMP:10101"/>
        <dbReference type="Rhea" id="RHEA-COMP:10102"/>
        <dbReference type="ChEBI" id="CHEBI:65314"/>
        <dbReference type="ChEBI" id="CHEBI:65315"/>
        <dbReference type="EC" id="5.4.99.25"/>
    </reaction>
</comment>
<name>A0A1G2G9F0_9BACT</name>
<dbReference type="InterPro" id="IPR020103">
    <property type="entry name" value="PsdUridine_synth_cat_dom_sf"/>
</dbReference>
<dbReference type="SUPFAM" id="SSF55120">
    <property type="entry name" value="Pseudouridine synthase"/>
    <property type="match status" value="1"/>
</dbReference>
<feature type="active site" description="Nucleophile" evidence="5">
    <location>
        <position position="38"/>
    </location>
</feature>
<evidence type="ECO:0000313" key="7">
    <source>
        <dbReference type="EMBL" id="OGZ46640.1"/>
    </source>
</evidence>
<dbReference type="GO" id="GO:0003723">
    <property type="term" value="F:RNA binding"/>
    <property type="evidence" value="ECO:0007669"/>
    <property type="project" value="InterPro"/>
</dbReference>
<dbReference type="GO" id="GO:1990481">
    <property type="term" value="P:mRNA pseudouridine synthesis"/>
    <property type="evidence" value="ECO:0007669"/>
    <property type="project" value="TreeGrafter"/>
</dbReference>
<dbReference type="PANTHER" id="PTHR13767:SF2">
    <property type="entry name" value="PSEUDOURIDYLATE SYNTHASE TRUB1"/>
    <property type="match status" value="1"/>
</dbReference>
<dbReference type="Pfam" id="PF01509">
    <property type="entry name" value="TruB_N"/>
    <property type="match status" value="1"/>
</dbReference>
<comment type="similarity">
    <text evidence="2 5">Belongs to the pseudouridine synthase TruB family. Type 1 subfamily.</text>
</comment>
<dbReference type="Proteomes" id="UP000176576">
    <property type="component" value="Unassembled WGS sequence"/>
</dbReference>
<evidence type="ECO:0000256" key="1">
    <source>
        <dbReference type="ARBA" id="ARBA00000385"/>
    </source>
</evidence>
<evidence type="ECO:0000259" key="6">
    <source>
        <dbReference type="Pfam" id="PF01509"/>
    </source>
</evidence>
<dbReference type="InterPro" id="IPR002501">
    <property type="entry name" value="PsdUridine_synth_N"/>
</dbReference>
<protein>
    <recommendedName>
        <fullName evidence="5">tRNA pseudouridine synthase B</fullName>
        <ecNumber evidence="5">5.4.99.25</ecNumber>
    </recommendedName>
    <alternativeName>
        <fullName evidence="5">tRNA pseudouridine(55) synthase</fullName>
        <shortName evidence="5">Psi55 synthase</shortName>
    </alternativeName>
    <alternativeName>
        <fullName evidence="5">tRNA pseudouridylate synthase</fullName>
    </alternativeName>
    <alternativeName>
        <fullName evidence="5">tRNA-uridine isomerase</fullName>
    </alternativeName>
</protein>
<proteinExistence type="inferred from homology"/>
<keyword evidence="4 5" id="KW-0413">Isomerase</keyword>
<dbReference type="AlphaFoldDB" id="A0A1G2G9F0"/>
<dbReference type="EMBL" id="MHNN01000007">
    <property type="protein sequence ID" value="OGZ46640.1"/>
    <property type="molecule type" value="Genomic_DNA"/>
</dbReference>
<reference evidence="7 8" key="1">
    <citation type="journal article" date="2016" name="Nat. Commun.">
        <title>Thousands of microbial genomes shed light on interconnected biogeochemical processes in an aquifer system.</title>
        <authorList>
            <person name="Anantharaman K."/>
            <person name="Brown C.T."/>
            <person name="Hug L.A."/>
            <person name="Sharon I."/>
            <person name="Castelle C.J."/>
            <person name="Probst A.J."/>
            <person name="Thomas B.C."/>
            <person name="Singh A."/>
            <person name="Wilkins M.J."/>
            <person name="Karaoz U."/>
            <person name="Brodie E.L."/>
            <person name="Williams K.H."/>
            <person name="Hubbard S.S."/>
            <person name="Banfield J.F."/>
        </authorList>
    </citation>
    <scope>NUCLEOTIDE SEQUENCE [LARGE SCALE GENOMIC DNA]</scope>
</reference>
<feature type="domain" description="Pseudouridine synthase II N-terminal" evidence="6">
    <location>
        <begin position="23"/>
        <end position="172"/>
    </location>
</feature>
<dbReference type="NCBIfam" id="TIGR00431">
    <property type="entry name" value="TruB"/>
    <property type="match status" value="1"/>
</dbReference>
<dbReference type="PANTHER" id="PTHR13767">
    <property type="entry name" value="TRNA-PSEUDOURIDINE SYNTHASE"/>
    <property type="match status" value="1"/>
</dbReference>
<evidence type="ECO:0000256" key="5">
    <source>
        <dbReference type="HAMAP-Rule" id="MF_01080"/>
    </source>
</evidence>
<dbReference type="GO" id="GO:0160148">
    <property type="term" value="F:tRNA pseudouridine(55) synthase activity"/>
    <property type="evidence" value="ECO:0007669"/>
    <property type="project" value="UniProtKB-EC"/>
</dbReference>
<dbReference type="STRING" id="1802117.A3J54_01225"/>
<organism evidence="7 8">
    <name type="scientific">Candidatus Ryanbacteria bacterium RIFCSPHIGHO2_02_FULL_45_13b</name>
    <dbReference type="NCBI Taxonomy" id="1802117"/>
    <lineage>
        <taxon>Bacteria</taxon>
        <taxon>Candidatus Ryaniibacteriota</taxon>
    </lineage>
</organism>
<accession>A0A1G2G9F0</accession>
<dbReference type="GO" id="GO:0031119">
    <property type="term" value="P:tRNA pseudouridine synthesis"/>
    <property type="evidence" value="ECO:0007669"/>
    <property type="project" value="UniProtKB-UniRule"/>
</dbReference>
<dbReference type="Gene3D" id="3.30.2350.10">
    <property type="entry name" value="Pseudouridine synthase"/>
    <property type="match status" value="1"/>
</dbReference>
<sequence length="217" mass="23948">MPKIFAVYKPKGLTSNAVLNRLRHVARTKKIGHAGTLDPLAEGVLVVGIGREATKQLTVEVAKEKEYRASVTLGITSITDDEEGEKITYNHYTIPTQIIIETILTTFVGTIQQTPPVYSAIKVNGREAYKRTRSGEQLLMKPRPVLIKSIYLESYVWPHLNLRIVTGPGAYIRSLARDIGDALGTGGYLSGLIRTRVGQWTTINTLSLAEAEKKCVE</sequence>
<comment type="function">
    <text evidence="5">Responsible for synthesis of pseudouridine from uracil-55 in the psi GC loop of transfer RNAs.</text>
</comment>
<evidence type="ECO:0000256" key="4">
    <source>
        <dbReference type="ARBA" id="ARBA00023235"/>
    </source>
</evidence>
<evidence type="ECO:0000313" key="8">
    <source>
        <dbReference type="Proteomes" id="UP000176576"/>
    </source>
</evidence>
<keyword evidence="3 5" id="KW-0819">tRNA processing</keyword>
<gene>
    <name evidence="5" type="primary">truB</name>
    <name evidence="7" type="ORF">A3J54_01225</name>
</gene>
<comment type="caution">
    <text evidence="7">The sequence shown here is derived from an EMBL/GenBank/DDBJ whole genome shotgun (WGS) entry which is preliminary data.</text>
</comment>
<dbReference type="EC" id="5.4.99.25" evidence="5"/>
<dbReference type="HAMAP" id="MF_01080">
    <property type="entry name" value="TruB_bact"/>
    <property type="match status" value="1"/>
</dbReference>
<evidence type="ECO:0000256" key="3">
    <source>
        <dbReference type="ARBA" id="ARBA00022694"/>
    </source>
</evidence>
<evidence type="ECO:0000256" key="2">
    <source>
        <dbReference type="ARBA" id="ARBA00005642"/>
    </source>
</evidence>
<dbReference type="InterPro" id="IPR014780">
    <property type="entry name" value="tRNA_psdUridine_synth_TruB"/>
</dbReference>